<name>A0A1C7FAJ4_9VIBR</name>
<gene>
    <name evidence="2" type="ORF">VSVS05_01851</name>
</gene>
<organism evidence="2 3">
    <name type="scientific">Vibrio scophthalmi</name>
    <dbReference type="NCBI Taxonomy" id="45658"/>
    <lineage>
        <taxon>Bacteria</taxon>
        <taxon>Pseudomonadati</taxon>
        <taxon>Pseudomonadota</taxon>
        <taxon>Gammaproteobacteria</taxon>
        <taxon>Vibrionales</taxon>
        <taxon>Vibrionaceae</taxon>
        <taxon>Vibrio</taxon>
    </lineage>
</organism>
<keyword evidence="1" id="KW-0812">Transmembrane</keyword>
<proteinExistence type="predicted"/>
<dbReference type="Proteomes" id="UP000092528">
    <property type="component" value="Chromosome 1"/>
</dbReference>
<dbReference type="AlphaFoldDB" id="A0A1C7FAJ4"/>
<keyword evidence="1" id="KW-0472">Membrane</keyword>
<accession>A0A1C7FAJ4</accession>
<protein>
    <submittedName>
        <fullName evidence="2">Uncharacterized protein</fullName>
    </submittedName>
</protein>
<evidence type="ECO:0000313" key="3">
    <source>
        <dbReference type="Proteomes" id="UP000092528"/>
    </source>
</evidence>
<sequence>MGKYVILIAEIHKLHNDPCWRLFVKALYFNGFILFVLYG</sequence>
<feature type="transmembrane region" description="Helical" evidence="1">
    <location>
        <begin position="20"/>
        <end position="38"/>
    </location>
</feature>
<reference evidence="2 3" key="1">
    <citation type="submission" date="2016-07" db="EMBL/GenBank/DDBJ databases">
        <title>Genome sequencing of Vibrio scophthalmi strain VS-05, an isolated from Paralichthys olivaceus.</title>
        <authorList>
            <person name="Han H.-J."/>
        </authorList>
    </citation>
    <scope>NUCLEOTIDE SEQUENCE [LARGE SCALE GENOMIC DNA]</scope>
    <source>
        <strain evidence="2 3">VS-05</strain>
    </source>
</reference>
<keyword evidence="3" id="KW-1185">Reference proteome</keyword>
<evidence type="ECO:0000256" key="1">
    <source>
        <dbReference type="SAM" id="Phobius"/>
    </source>
</evidence>
<keyword evidence="1" id="KW-1133">Transmembrane helix</keyword>
<evidence type="ECO:0000313" key="2">
    <source>
        <dbReference type="EMBL" id="ANU36976.1"/>
    </source>
</evidence>
<dbReference type="EMBL" id="CP016414">
    <property type="protein sequence ID" value="ANU36976.1"/>
    <property type="molecule type" value="Genomic_DNA"/>
</dbReference>